<dbReference type="RefSeq" id="WP_041975872.1">
    <property type="nucleotide sequence ID" value="NZ_CBXV010000005.1"/>
</dbReference>
<evidence type="ECO:0000313" key="1">
    <source>
        <dbReference type="EMBL" id="CDM65522.1"/>
    </source>
</evidence>
<dbReference type="SUPFAM" id="SSF143602">
    <property type="entry name" value="STIV B116-like"/>
    <property type="match status" value="1"/>
</dbReference>
<gene>
    <name evidence="1" type="ORF">PYK22_01525</name>
</gene>
<evidence type="ECO:0008006" key="3">
    <source>
        <dbReference type="Google" id="ProtNLM"/>
    </source>
</evidence>
<reference evidence="1 2" key="1">
    <citation type="submission" date="2013-12" db="EMBL/GenBank/DDBJ databases">
        <authorList>
            <person name="Stott M."/>
        </authorList>
    </citation>
    <scope>NUCLEOTIDE SEQUENCE [LARGE SCALE GENOMIC DNA]</scope>
    <source>
        <strain evidence="1 2">K22</strain>
    </source>
</reference>
<dbReference type="Proteomes" id="UP000031518">
    <property type="component" value="Unassembled WGS sequence"/>
</dbReference>
<keyword evidence="2" id="KW-1185">Reference proteome</keyword>
<dbReference type="OrthoDB" id="583689at2"/>
<protein>
    <recommendedName>
        <fullName evidence="3">DUF1874 domain-containing protein</fullName>
    </recommendedName>
</protein>
<sequence>MSEHRRLLLLNAAILTSYGKFRFERIKPDEARQLIRDFVVEGKEIVSAIGHASTAEILSELFEYSVQVQRVKIEQTPTDVALVFRLKGRLSEGQILTRSEIEQIGYEFGRLERLDTES</sequence>
<name>A0A0B6WXR6_9BACT</name>
<organism evidence="1 2">
    <name type="scientific">Pyrinomonas methylaliphatogenes</name>
    <dbReference type="NCBI Taxonomy" id="454194"/>
    <lineage>
        <taxon>Bacteria</taxon>
        <taxon>Pseudomonadati</taxon>
        <taxon>Acidobacteriota</taxon>
        <taxon>Blastocatellia</taxon>
        <taxon>Blastocatellales</taxon>
        <taxon>Pyrinomonadaceae</taxon>
        <taxon>Pyrinomonas</taxon>
    </lineage>
</organism>
<dbReference type="AlphaFoldDB" id="A0A0B6WXR6"/>
<reference evidence="1 2" key="2">
    <citation type="submission" date="2015-01" db="EMBL/GenBank/DDBJ databases">
        <title>Complete genome sequence of Pyrinomonas methylaliphatogenes type strain K22T.</title>
        <authorList>
            <person name="Lee K.C.Y."/>
            <person name="Power J.F."/>
            <person name="Dunfield P.F."/>
            <person name="Morgan X.C."/>
            <person name="Huttenhower C."/>
            <person name="Stott M.B."/>
        </authorList>
    </citation>
    <scope>NUCLEOTIDE SEQUENCE [LARGE SCALE GENOMIC DNA]</scope>
    <source>
        <strain evidence="1 2">K22</strain>
    </source>
</reference>
<evidence type="ECO:0000313" key="2">
    <source>
        <dbReference type="Proteomes" id="UP000031518"/>
    </source>
</evidence>
<dbReference type="InterPro" id="IPR037236">
    <property type="entry name" value="STIV_B116-like_sf"/>
</dbReference>
<dbReference type="STRING" id="454194.PYK22_01525"/>
<proteinExistence type="predicted"/>
<dbReference type="EMBL" id="CBXV010000005">
    <property type="protein sequence ID" value="CDM65522.1"/>
    <property type="molecule type" value="Genomic_DNA"/>
</dbReference>
<dbReference type="InterPro" id="IPR015055">
    <property type="entry name" value="STIV_B116-like"/>
</dbReference>
<dbReference type="Gene3D" id="3.40.50.11170">
    <property type="entry name" value="Uncharacterised protein PF08960, DUF1874"/>
    <property type="match status" value="1"/>
</dbReference>
<accession>A0A0B6WXR6</accession>
<dbReference type="Pfam" id="PF08960">
    <property type="entry name" value="STIV_B116-like"/>
    <property type="match status" value="1"/>
</dbReference>